<evidence type="ECO:0000313" key="1">
    <source>
        <dbReference type="EMBL" id="KAH0776919.1"/>
    </source>
</evidence>
<gene>
    <name evidence="1" type="ORF">KY290_008330</name>
</gene>
<organism evidence="1 2">
    <name type="scientific">Solanum tuberosum</name>
    <name type="common">Potato</name>
    <dbReference type="NCBI Taxonomy" id="4113"/>
    <lineage>
        <taxon>Eukaryota</taxon>
        <taxon>Viridiplantae</taxon>
        <taxon>Streptophyta</taxon>
        <taxon>Embryophyta</taxon>
        <taxon>Tracheophyta</taxon>
        <taxon>Spermatophyta</taxon>
        <taxon>Magnoliopsida</taxon>
        <taxon>eudicotyledons</taxon>
        <taxon>Gunneridae</taxon>
        <taxon>Pentapetalae</taxon>
        <taxon>asterids</taxon>
        <taxon>lamiids</taxon>
        <taxon>Solanales</taxon>
        <taxon>Solanaceae</taxon>
        <taxon>Solanoideae</taxon>
        <taxon>Solaneae</taxon>
        <taxon>Solanum</taxon>
    </lineage>
</organism>
<proteinExistence type="predicted"/>
<protein>
    <submittedName>
        <fullName evidence="1">Uncharacterized protein</fullName>
    </submittedName>
</protein>
<keyword evidence="2" id="KW-1185">Reference proteome</keyword>
<dbReference type="Proteomes" id="UP000826656">
    <property type="component" value="Unassembled WGS sequence"/>
</dbReference>
<name>A0ABQ7W8A3_SOLTU</name>
<reference evidence="1 2" key="1">
    <citation type="journal article" date="2021" name="bioRxiv">
        <title>Chromosome-scale and haplotype-resolved genome assembly of a tetraploid potato cultivar.</title>
        <authorList>
            <person name="Sun H."/>
            <person name="Jiao W.-B."/>
            <person name="Krause K."/>
            <person name="Campoy J.A."/>
            <person name="Goel M."/>
            <person name="Folz-Donahue K."/>
            <person name="Kukat C."/>
            <person name="Huettel B."/>
            <person name="Schneeberger K."/>
        </authorList>
    </citation>
    <scope>NUCLEOTIDE SEQUENCE [LARGE SCALE GENOMIC DNA]</scope>
    <source>
        <strain evidence="1">SolTubOtavaFocal</strain>
        <tissue evidence="1">Leaves</tissue>
    </source>
</reference>
<sequence>MRITTMKEKDDEVDDVFGEEIHRSLPSTSPVSQQILPLPIQDVVEESPYLLVMSKHNNSTGVMVRIPNKQDTVEEKLLDKSDLSVLEEKLLDKSIWSVDEPNDAEFVDKKSEVDEVSCRVR</sequence>
<evidence type="ECO:0000313" key="2">
    <source>
        <dbReference type="Proteomes" id="UP000826656"/>
    </source>
</evidence>
<dbReference type="EMBL" id="JAIVGD010000003">
    <property type="protein sequence ID" value="KAH0776919.1"/>
    <property type="molecule type" value="Genomic_DNA"/>
</dbReference>
<comment type="caution">
    <text evidence="1">The sequence shown here is derived from an EMBL/GenBank/DDBJ whole genome shotgun (WGS) entry which is preliminary data.</text>
</comment>
<accession>A0ABQ7W8A3</accession>